<dbReference type="PROSITE" id="PS50188">
    <property type="entry name" value="B302_SPRY"/>
    <property type="match status" value="1"/>
</dbReference>
<keyword evidence="2" id="KW-0479">Metal-binding</keyword>
<evidence type="ECO:0000256" key="3">
    <source>
        <dbReference type="ARBA" id="ARBA00022771"/>
    </source>
</evidence>
<dbReference type="InterPro" id="IPR013320">
    <property type="entry name" value="ConA-like_dom_sf"/>
</dbReference>
<dbReference type="SMART" id="SM00589">
    <property type="entry name" value="PRY"/>
    <property type="match status" value="1"/>
</dbReference>
<evidence type="ECO:0000313" key="11">
    <source>
        <dbReference type="Proteomes" id="UP000221080"/>
    </source>
</evidence>
<dbReference type="Gene3D" id="4.10.830.40">
    <property type="match status" value="1"/>
</dbReference>
<dbReference type="InterPro" id="IPR013083">
    <property type="entry name" value="Znf_RING/FYVE/PHD"/>
</dbReference>
<dbReference type="PRINTS" id="PR01407">
    <property type="entry name" value="BUTYPHLNCDUF"/>
</dbReference>
<evidence type="ECO:0000256" key="1">
    <source>
        <dbReference type="ARBA" id="ARBA00022588"/>
    </source>
</evidence>
<dbReference type="OMA" id="SINIRPM"/>
<keyword evidence="11" id="KW-1185">Reference proteome</keyword>
<dbReference type="Pfam" id="PF00622">
    <property type="entry name" value="SPRY"/>
    <property type="match status" value="1"/>
</dbReference>
<dbReference type="PANTHER" id="PTHR25465">
    <property type="entry name" value="B-BOX DOMAIN CONTAINING"/>
    <property type="match status" value="1"/>
</dbReference>
<feature type="coiled-coil region" evidence="7">
    <location>
        <begin position="184"/>
        <end position="296"/>
    </location>
</feature>
<keyword evidence="12" id="KW-0436">Ligase</keyword>
<name>A0A2D0SVU3_ICTPU</name>
<dbReference type="SMART" id="SM00184">
    <property type="entry name" value="RING"/>
    <property type="match status" value="1"/>
</dbReference>
<evidence type="ECO:0000256" key="6">
    <source>
        <dbReference type="PROSITE-ProRule" id="PRU00024"/>
    </source>
</evidence>
<keyword evidence="4" id="KW-0862">Zinc</keyword>
<evidence type="ECO:0000256" key="7">
    <source>
        <dbReference type="SAM" id="Coils"/>
    </source>
</evidence>
<protein>
    <submittedName>
        <fullName evidence="12">E3 ubiquitin/ISG15 ligase TRIM25</fullName>
    </submittedName>
</protein>
<feature type="domain" description="B box-type" evidence="9">
    <location>
        <begin position="149"/>
        <end position="189"/>
    </location>
</feature>
<keyword evidence="3 6" id="KW-0863">Zinc-finger</keyword>
<reference evidence="12" key="2">
    <citation type="submission" date="2025-08" db="UniProtKB">
        <authorList>
            <consortium name="RefSeq"/>
        </authorList>
    </citation>
    <scope>IDENTIFICATION</scope>
    <source>
        <tissue evidence="12">Blood</tissue>
    </source>
</reference>
<dbReference type="InterPro" id="IPR003877">
    <property type="entry name" value="SPRY_dom"/>
</dbReference>
<dbReference type="InterPro" id="IPR058030">
    <property type="entry name" value="TRIM8/14/16/25/29/45/65_CC"/>
</dbReference>
<keyword evidence="5" id="KW-0391">Immunity</keyword>
<sequence length="555" mass="63576">MSEASISVAQDQFSCPVCLDLLKDPVTTPCGHSYCKVCINGCWDQEDLKGVYSCPQCRETFNSRPVLRRNNMLAEVVEKLKKTKLHTASPAHCYAGPGDVECDFCIGRKHKAVKSCLVCQASYCEDHLKPHYQAPAFKKHKLVEACAELQEKICSQHDKPIEIYCRTDQSFICYLCTMDEHKGHDTVAAKAERTEKQNELQEEQMKSQQRIHEKQEKVQELKQTVDTIKRRSQAAVDESEKIFTGLISSMEKKRSEVKELIRDQEKAELSRAERLLKQLEQEIADLKRRVTELEQLSHTHDHIHFLKSFPSLCVSPGSEDSPSITVNQHLSFDGVKKSLSDLKKRVEEMCEAEFNKIRPQVAAVQMILVSEPESREDFLQYFCYLTLDPNTAHPYLILSEENRAVICSETEQRYSDHPERFDSRIQVLCKESVCGRCYWEVEWSGDVEISASYKEIRRKGRGDECLFGYNSQSWSLDCSSSSVYFFHNKIKTVLRGPASSRIGVYVDHSAGTLSFYSVSDTMRLLHRVHTTFTQPLYAGFGMWSSDSTVKFCDLK</sequence>
<organism evidence="11 12">
    <name type="scientific">Ictalurus punctatus</name>
    <name type="common">Channel catfish</name>
    <name type="synonym">Silurus punctatus</name>
    <dbReference type="NCBI Taxonomy" id="7998"/>
    <lineage>
        <taxon>Eukaryota</taxon>
        <taxon>Metazoa</taxon>
        <taxon>Chordata</taxon>
        <taxon>Craniata</taxon>
        <taxon>Vertebrata</taxon>
        <taxon>Euteleostomi</taxon>
        <taxon>Actinopterygii</taxon>
        <taxon>Neopterygii</taxon>
        <taxon>Teleostei</taxon>
        <taxon>Ostariophysi</taxon>
        <taxon>Siluriformes</taxon>
        <taxon>Ictaluridae</taxon>
        <taxon>Ictalurus</taxon>
    </lineage>
</organism>
<feature type="domain" description="RING-type" evidence="8">
    <location>
        <begin position="15"/>
        <end position="58"/>
    </location>
</feature>
<evidence type="ECO:0000256" key="5">
    <source>
        <dbReference type="ARBA" id="ARBA00022859"/>
    </source>
</evidence>
<dbReference type="Proteomes" id="UP000221080">
    <property type="component" value="Chromosome 17"/>
</dbReference>
<dbReference type="GeneID" id="108278124"/>
<dbReference type="Pfam" id="PF00643">
    <property type="entry name" value="zf-B_box"/>
    <property type="match status" value="1"/>
</dbReference>
<dbReference type="GO" id="GO:0005737">
    <property type="term" value="C:cytoplasm"/>
    <property type="evidence" value="ECO:0007669"/>
    <property type="project" value="UniProtKB-ARBA"/>
</dbReference>
<accession>A0A2D0SVU3</accession>
<dbReference type="InterPro" id="IPR003879">
    <property type="entry name" value="Butyrophylin_SPRY"/>
</dbReference>
<dbReference type="CDD" id="cd19769">
    <property type="entry name" value="Bbox2_TRIM16-like"/>
    <property type="match status" value="1"/>
</dbReference>
<dbReference type="SUPFAM" id="SSF57845">
    <property type="entry name" value="B-box zinc-binding domain"/>
    <property type="match status" value="1"/>
</dbReference>
<dbReference type="KEGG" id="ipu:108278124"/>
<dbReference type="FunFam" id="2.60.120.920:FF:000066">
    <property type="entry name" value="Si:ch211-208f21.3"/>
    <property type="match status" value="1"/>
</dbReference>
<dbReference type="AlphaFoldDB" id="A0A2D0SVU3"/>
<dbReference type="InterPro" id="IPR051051">
    <property type="entry name" value="E3_ubiq-ligase_TRIM/RNF"/>
</dbReference>
<dbReference type="SMART" id="SM00336">
    <property type="entry name" value="BBOX"/>
    <property type="match status" value="1"/>
</dbReference>
<dbReference type="InterPro" id="IPR001870">
    <property type="entry name" value="B30.2/SPRY"/>
</dbReference>
<dbReference type="Gene3D" id="3.30.40.10">
    <property type="entry name" value="Zinc/RING finger domain, C3HC4 (zinc finger)"/>
    <property type="match status" value="1"/>
</dbReference>
<evidence type="ECO:0000259" key="10">
    <source>
        <dbReference type="PROSITE" id="PS50188"/>
    </source>
</evidence>
<dbReference type="PROSITE" id="PS00518">
    <property type="entry name" value="ZF_RING_1"/>
    <property type="match status" value="1"/>
</dbReference>
<dbReference type="Pfam" id="PF25600">
    <property type="entry name" value="TRIM_CC"/>
    <property type="match status" value="1"/>
</dbReference>
<dbReference type="GO" id="GO:0016874">
    <property type="term" value="F:ligase activity"/>
    <property type="evidence" value="ECO:0007669"/>
    <property type="project" value="UniProtKB-KW"/>
</dbReference>
<gene>
    <name evidence="12" type="primary">LOC108278124</name>
</gene>
<dbReference type="GO" id="GO:0045087">
    <property type="term" value="P:innate immune response"/>
    <property type="evidence" value="ECO:0007669"/>
    <property type="project" value="UniProtKB-KW"/>
</dbReference>
<dbReference type="Gene3D" id="2.60.120.920">
    <property type="match status" value="1"/>
</dbReference>
<evidence type="ECO:0000256" key="2">
    <source>
        <dbReference type="ARBA" id="ARBA00022723"/>
    </source>
</evidence>
<dbReference type="OrthoDB" id="6270329at2759"/>
<feature type="domain" description="B30.2/SPRY" evidence="10">
    <location>
        <begin position="365"/>
        <end position="555"/>
    </location>
</feature>
<dbReference type="Pfam" id="PF15227">
    <property type="entry name" value="zf-C3HC4_4"/>
    <property type="match status" value="1"/>
</dbReference>
<dbReference type="Gene3D" id="3.30.160.60">
    <property type="entry name" value="Classic Zinc Finger"/>
    <property type="match status" value="1"/>
</dbReference>
<dbReference type="PANTHER" id="PTHR25465:SF5">
    <property type="entry name" value="E3 UBIQUITIN_ISG15 LIGASE TRIM25-RELATED"/>
    <property type="match status" value="1"/>
</dbReference>
<dbReference type="PROSITE" id="PS50119">
    <property type="entry name" value="ZF_BBOX"/>
    <property type="match status" value="1"/>
</dbReference>
<dbReference type="InterPro" id="IPR001841">
    <property type="entry name" value="Znf_RING"/>
</dbReference>
<proteinExistence type="predicted"/>
<keyword evidence="7" id="KW-0175">Coiled coil</keyword>
<dbReference type="CDD" id="cd16040">
    <property type="entry name" value="SPRY_PRY_SNTX"/>
    <property type="match status" value="1"/>
</dbReference>
<dbReference type="Pfam" id="PF13765">
    <property type="entry name" value="PRY"/>
    <property type="match status" value="1"/>
</dbReference>
<dbReference type="SUPFAM" id="SSF57850">
    <property type="entry name" value="RING/U-box"/>
    <property type="match status" value="1"/>
</dbReference>
<dbReference type="InterPro" id="IPR043136">
    <property type="entry name" value="B30.2/SPRY_sf"/>
</dbReference>
<evidence type="ECO:0000259" key="8">
    <source>
        <dbReference type="PROSITE" id="PS50089"/>
    </source>
</evidence>
<evidence type="ECO:0000256" key="4">
    <source>
        <dbReference type="ARBA" id="ARBA00022833"/>
    </source>
</evidence>
<dbReference type="SUPFAM" id="SSF49899">
    <property type="entry name" value="Concanavalin A-like lectins/glucanases"/>
    <property type="match status" value="1"/>
</dbReference>
<dbReference type="InterPro" id="IPR006574">
    <property type="entry name" value="PRY"/>
</dbReference>
<dbReference type="InterPro" id="IPR017907">
    <property type="entry name" value="Znf_RING_CS"/>
</dbReference>
<dbReference type="InterPro" id="IPR000315">
    <property type="entry name" value="Znf_B-box"/>
</dbReference>
<evidence type="ECO:0000259" key="9">
    <source>
        <dbReference type="PROSITE" id="PS50119"/>
    </source>
</evidence>
<evidence type="ECO:0000313" key="12">
    <source>
        <dbReference type="RefSeq" id="XP_017346794.1"/>
    </source>
</evidence>
<dbReference type="PROSITE" id="PS50089">
    <property type="entry name" value="ZF_RING_2"/>
    <property type="match status" value="1"/>
</dbReference>
<dbReference type="SMART" id="SM00449">
    <property type="entry name" value="SPRY"/>
    <property type="match status" value="1"/>
</dbReference>
<dbReference type="GO" id="GO:0008270">
    <property type="term" value="F:zinc ion binding"/>
    <property type="evidence" value="ECO:0007669"/>
    <property type="project" value="UniProtKB-KW"/>
</dbReference>
<dbReference type="RefSeq" id="XP_017346794.1">
    <property type="nucleotide sequence ID" value="XM_017491305.3"/>
</dbReference>
<reference evidence="11" key="1">
    <citation type="journal article" date="2016" name="Nat. Commun.">
        <title>The channel catfish genome sequence provides insights into the evolution of scale formation in teleosts.</title>
        <authorList>
            <person name="Liu Z."/>
            <person name="Liu S."/>
            <person name="Yao J."/>
            <person name="Bao L."/>
            <person name="Zhang J."/>
            <person name="Li Y."/>
            <person name="Jiang C."/>
            <person name="Sun L."/>
            <person name="Wang R."/>
            <person name="Zhang Y."/>
            <person name="Zhou T."/>
            <person name="Zeng Q."/>
            <person name="Fu Q."/>
            <person name="Gao S."/>
            <person name="Li N."/>
            <person name="Koren S."/>
            <person name="Jiang Y."/>
            <person name="Zimin A."/>
            <person name="Xu P."/>
            <person name="Phillippy A.M."/>
            <person name="Geng X."/>
            <person name="Song L."/>
            <person name="Sun F."/>
            <person name="Li C."/>
            <person name="Wang X."/>
            <person name="Chen A."/>
            <person name="Jin Y."/>
            <person name="Yuan Z."/>
            <person name="Yang Y."/>
            <person name="Tan S."/>
            <person name="Peatman E."/>
            <person name="Lu J."/>
            <person name="Qin Z."/>
            <person name="Dunham R."/>
            <person name="Li Z."/>
            <person name="Sonstegard T."/>
            <person name="Feng J."/>
            <person name="Danzmann R.G."/>
            <person name="Schroeder S."/>
            <person name="Scheffler B."/>
            <person name="Duke M.V."/>
            <person name="Ballard L."/>
            <person name="Kucuktas H."/>
            <person name="Kaltenboeck L."/>
            <person name="Liu H."/>
            <person name="Armbruster J."/>
            <person name="Xie Y."/>
            <person name="Kirby M.L."/>
            <person name="Tian Y."/>
            <person name="Flanagan M.E."/>
            <person name="Mu W."/>
            <person name="Waldbieser G.C."/>
        </authorList>
    </citation>
    <scope>NUCLEOTIDE SEQUENCE [LARGE SCALE GENOMIC DNA]</scope>
    <source>
        <strain evidence="11">SDA103</strain>
    </source>
</reference>
<keyword evidence="1" id="KW-0399">Innate immunity</keyword>